<dbReference type="InterPro" id="IPR053198">
    <property type="entry name" value="Gynoecium_Dev_Regulator"/>
</dbReference>
<comment type="caution">
    <text evidence="3">The sequence shown here is derived from an EMBL/GenBank/DDBJ whole genome shotgun (WGS) entry which is preliminary data.</text>
</comment>
<feature type="non-terminal residue" evidence="3">
    <location>
        <position position="256"/>
    </location>
</feature>
<evidence type="ECO:0000313" key="3">
    <source>
        <dbReference type="EMBL" id="CAH2056777.1"/>
    </source>
</evidence>
<gene>
    <name evidence="3" type="ORF">TAV2_LOCUS11991</name>
</gene>
<organism evidence="3 4">
    <name type="scientific">Thlaspi arvense</name>
    <name type="common">Field penny-cress</name>
    <dbReference type="NCBI Taxonomy" id="13288"/>
    <lineage>
        <taxon>Eukaryota</taxon>
        <taxon>Viridiplantae</taxon>
        <taxon>Streptophyta</taxon>
        <taxon>Embryophyta</taxon>
        <taxon>Tracheophyta</taxon>
        <taxon>Spermatophyta</taxon>
        <taxon>Magnoliopsida</taxon>
        <taxon>eudicotyledons</taxon>
        <taxon>Gunneridae</taxon>
        <taxon>Pentapetalae</taxon>
        <taxon>rosids</taxon>
        <taxon>malvids</taxon>
        <taxon>Brassicales</taxon>
        <taxon>Brassicaceae</taxon>
        <taxon>Thlaspideae</taxon>
        <taxon>Thlaspi</taxon>
    </lineage>
</organism>
<feature type="domain" description="PB1" evidence="2">
    <location>
        <begin position="79"/>
        <end position="166"/>
    </location>
</feature>
<dbReference type="CDD" id="cd06410">
    <property type="entry name" value="PB1_UP2"/>
    <property type="match status" value="1"/>
</dbReference>
<keyword evidence="1" id="KW-1133">Transmembrane helix</keyword>
<keyword evidence="4" id="KW-1185">Reference proteome</keyword>
<dbReference type="AlphaFoldDB" id="A0AAU9S2R3"/>
<dbReference type="Gene3D" id="3.10.20.90">
    <property type="entry name" value="Phosphatidylinositol 3-kinase Catalytic Subunit, Chain A, domain 1"/>
    <property type="match status" value="1"/>
</dbReference>
<dbReference type="Pfam" id="PF00564">
    <property type="entry name" value="PB1"/>
    <property type="match status" value="1"/>
</dbReference>
<evidence type="ECO:0000313" key="4">
    <source>
        <dbReference type="Proteomes" id="UP000836841"/>
    </source>
</evidence>
<evidence type="ECO:0000259" key="2">
    <source>
        <dbReference type="SMART" id="SM00666"/>
    </source>
</evidence>
<feature type="non-terminal residue" evidence="3">
    <location>
        <position position="1"/>
    </location>
</feature>
<dbReference type="PANTHER" id="PTHR31066:SF10">
    <property type="entry name" value="OCTICOSAPEPTIDE_PHOX_BEM1P FAMILY PROTEIN"/>
    <property type="match status" value="1"/>
</dbReference>
<sequence length="256" mass="27716">ATLEHLQSPPSLLRSPSPLPFHKFKELDTTCLVPQQQNRTSMAGASLNTSPNLAVKPNAAAPSTIKFLYSYGGRILPRYPDGKLRYHGGVTRVLAVDRSISFAELLVKLGELCGTSVSLRCQLPTEDLDALVSITSDEDLANLIEEYDRAASPTSFVKIRAFISPPKSAKKVSPPPSTVASVGLIGGASPKSAYSMASSSQFPVDRCIHQMAKPVLYPCAMRNLVLERFIFILMLVIETLAIHTLFTMATIGNRSA</sequence>
<dbReference type="SMART" id="SM00666">
    <property type="entry name" value="PB1"/>
    <property type="match status" value="1"/>
</dbReference>
<evidence type="ECO:0000256" key="1">
    <source>
        <dbReference type="SAM" id="Phobius"/>
    </source>
</evidence>
<dbReference type="InterPro" id="IPR000270">
    <property type="entry name" value="PB1_dom"/>
</dbReference>
<proteinExistence type="predicted"/>
<protein>
    <recommendedName>
        <fullName evidence="2">PB1 domain-containing protein</fullName>
    </recommendedName>
</protein>
<dbReference type="Proteomes" id="UP000836841">
    <property type="component" value="Unassembled WGS sequence"/>
</dbReference>
<feature type="transmembrane region" description="Helical" evidence="1">
    <location>
        <begin position="229"/>
        <end position="251"/>
    </location>
</feature>
<dbReference type="PANTHER" id="PTHR31066">
    <property type="entry name" value="OS05G0427100 PROTEIN-RELATED"/>
    <property type="match status" value="1"/>
</dbReference>
<keyword evidence="1" id="KW-0812">Transmembrane</keyword>
<keyword evidence="1" id="KW-0472">Membrane</keyword>
<accession>A0AAU9S2R3</accession>
<reference evidence="3 4" key="1">
    <citation type="submission" date="2022-03" db="EMBL/GenBank/DDBJ databases">
        <authorList>
            <person name="Nunn A."/>
            <person name="Chopra R."/>
            <person name="Nunn A."/>
            <person name="Contreras Garrido A."/>
        </authorList>
    </citation>
    <scope>NUCLEOTIDE SEQUENCE [LARGE SCALE GENOMIC DNA]</scope>
</reference>
<name>A0AAU9S2R3_THLAR</name>
<dbReference type="EMBL" id="CAJVSB020000555">
    <property type="protein sequence ID" value="CAH2056777.1"/>
    <property type="molecule type" value="Genomic_DNA"/>
</dbReference>
<dbReference type="SUPFAM" id="SSF54277">
    <property type="entry name" value="CAD &amp; PB1 domains"/>
    <property type="match status" value="1"/>
</dbReference>